<dbReference type="EMBL" id="JAFHKR010000038">
    <property type="protein sequence ID" value="MBN3554207.1"/>
    <property type="molecule type" value="Genomic_DNA"/>
</dbReference>
<keyword evidence="11" id="KW-0282">Flagellum</keyword>
<dbReference type="Pfam" id="PF06429">
    <property type="entry name" value="Flg_bbr_C"/>
    <property type="match status" value="1"/>
</dbReference>
<keyword evidence="6 7" id="KW-0975">Bacterial flagellum</keyword>
<dbReference type="InterPro" id="IPR053927">
    <property type="entry name" value="FlgK_helical"/>
</dbReference>
<dbReference type="SUPFAM" id="SSF64518">
    <property type="entry name" value="Phase 1 flagellin"/>
    <property type="match status" value="1"/>
</dbReference>
<feature type="domain" description="Flagellar basal-body/hook protein C-terminal" evidence="9">
    <location>
        <begin position="468"/>
        <end position="512"/>
    </location>
</feature>
<evidence type="ECO:0000256" key="3">
    <source>
        <dbReference type="ARBA" id="ARBA00009677"/>
    </source>
</evidence>
<dbReference type="Proteomes" id="UP001296923">
    <property type="component" value="Unassembled WGS sequence"/>
</dbReference>
<evidence type="ECO:0000256" key="6">
    <source>
        <dbReference type="ARBA" id="ARBA00023143"/>
    </source>
</evidence>
<dbReference type="RefSeq" id="WP_205725251.1">
    <property type="nucleotide sequence ID" value="NZ_JAFHKR010000038.1"/>
</dbReference>
<reference evidence="11 12" key="1">
    <citation type="submission" date="2021-01" db="EMBL/GenBank/DDBJ databases">
        <title>Genome Sequencing of Type Strains.</title>
        <authorList>
            <person name="Lemaire J.F."/>
            <person name="Inderbitzin P."/>
            <person name="Collins S.B."/>
            <person name="Wespe N."/>
            <person name="Knight-Connoni V."/>
        </authorList>
    </citation>
    <scope>NUCLEOTIDE SEQUENCE [LARGE SCALE GENOMIC DNA]</scope>
    <source>
        <strain evidence="11 12">DSM 23009</strain>
    </source>
</reference>
<accession>A0ABS2ZNY6</accession>
<keyword evidence="5 7" id="KW-0964">Secreted</keyword>
<feature type="domain" description="Flagellar hook-associated protein FlgK helical" evidence="10">
    <location>
        <begin position="102"/>
        <end position="351"/>
    </location>
</feature>
<evidence type="ECO:0000256" key="7">
    <source>
        <dbReference type="RuleBase" id="RU362065"/>
    </source>
</evidence>
<comment type="similarity">
    <text evidence="3 7">Belongs to the flagella basal body rod proteins family.</text>
</comment>
<comment type="subcellular location">
    <subcellularLocation>
        <location evidence="1 7">Bacterial flagellum</location>
    </subcellularLocation>
    <subcellularLocation>
        <location evidence="2 7">Secreted</location>
    </subcellularLocation>
</comment>
<evidence type="ECO:0000256" key="1">
    <source>
        <dbReference type="ARBA" id="ARBA00004365"/>
    </source>
</evidence>
<evidence type="ECO:0000256" key="4">
    <source>
        <dbReference type="ARBA" id="ARBA00016244"/>
    </source>
</evidence>
<proteinExistence type="inferred from homology"/>
<dbReference type="Pfam" id="PF22638">
    <property type="entry name" value="FlgK_D1"/>
    <property type="match status" value="1"/>
</dbReference>
<keyword evidence="12" id="KW-1185">Reference proteome</keyword>
<sequence>MRSTFHGLETARRGMFTQQTALQTTGHNIANANTPGYSRQRVNFVQTEAYPAASMNRPQIPGQMGTGVAAGSIQRVREGFLDTQFRGENNKLGYWSARSEALEKMEDIMNEPSDNGLAKTLDRFWQSLHDLSASPEDSGARSVVRQRGLAVAETFNYLSNSLTAIQGDIKAQTDIATKEINALLDDINSINKQISEVEPHGYLPNTLYDERDKLVDELSTLVNIEVTTKPSGGKSDPQAAGLYDIKMKDQNGKEYTLVDSKTAKVNHLTINYDDAGNKLADTITVEGTPTSINIVDFTNGKLKGMIESYGYNDNGVVKGVYPDMLSKLDQMAYHFATKFNEVHSSGWSLNSIQDHEKTPMTQPYAYDFFDFNTVTPLDKDNVTGAAKSLVLSKDMDELNHIAAATNPFSGDGSNALLLADVKNKNLDFPGSTASLQSYYEGAIGKMAVDAEQAERLTSNSSVLTDSVQQRRLSVSGVSLDEEMTNMIQFQHAYNASARNITVIDEILDKIINGLGVGGR</sequence>
<evidence type="ECO:0000313" key="12">
    <source>
        <dbReference type="Proteomes" id="UP001296923"/>
    </source>
</evidence>
<keyword evidence="11" id="KW-0966">Cell projection</keyword>
<evidence type="ECO:0000259" key="8">
    <source>
        <dbReference type="Pfam" id="PF00460"/>
    </source>
</evidence>
<dbReference type="Pfam" id="PF00460">
    <property type="entry name" value="Flg_bb_rod"/>
    <property type="match status" value="1"/>
</dbReference>
<evidence type="ECO:0000259" key="10">
    <source>
        <dbReference type="Pfam" id="PF22638"/>
    </source>
</evidence>
<evidence type="ECO:0000313" key="11">
    <source>
        <dbReference type="EMBL" id="MBN3554207.1"/>
    </source>
</evidence>
<protein>
    <recommendedName>
        <fullName evidence="4 7">Flagellar hook-associated protein 1</fullName>
        <shortName evidence="7">HAP1</shortName>
    </recommendedName>
</protein>
<evidence type="ECO:0000256" key="5">
    <source>
        <dbReference type="ARBA" id="ARBA00022525"/>
    </source>
</evidence>
<dbReference type="InterPro" id="IPR002371">
    <property type="entry name" value="FlgK"/>
</dbReference>
<evidence type="ECO:0000259" key="9">
    <source>
        <dbReference type="Pfam" id="PF06429"/>
    </source>
</evidence>
<dbReference type="InterPro" id="IPR010930">
    <property type="entry name" value="Flg_bb/hook_C_dom"/>
</dbReference>
<evidence type="ECO:0000256" key="2">
    <source>
        <dbReference type="ARBA" id="ARBA00004613"/>
    </source>
</evidence>
<dbReference type="PRINTS" id="PR01005">
    <property type="entry name" value="FLGHOOKAP1"/>
</dbReference>
<dbReference type="NCBIfam" id="TIGR02492">
    <property type="entry name" value="flgK_ends"/>
    <property type="match status" value="1"/>
</dbReference>
<dbReference type="PANTHER" id="PTHR30033">
    <property type="entry name" value="FLAGELLAR HOOK-ASSOCIATED PROTEIN 1"/>
    <property type="match status" value="1"/>
</dbReference>
<name>A0ABS2ZNY6_9BACL</name>
<comment type="caution">
    <text evidence="11">The sequence shown here is derived from an EMBL/GenBank/DDBJ whole genome shotgun (WGS) entry which is preliminary data.</text>
</comment>
<organism evidence="11 12">
    <name type="scientific">Fictibacillus nanhaiensis</name>
    <dbReference type="NCBI Taxonomy" id="742169"/>
    <lineage>
        <taxon>Bacteria</taxon>
        <taxon>Bacillati</taxon>
        <taxon>Bacillota</taxon>
        <taxon>Bacilli</taxon>
        <taxon>Bacillales</taxon>
        <taxon>Fictibacillaceae</taxon>
        <taxon>Fictibacillus</taxon>
    </lineage>
</organism>
<keyword evidence="11" id="KW-0969">Cilium</keyword>
<dbReference type="PANTHER" id="PTHR30033:SF1">
    <property type="entry name" value="FLAGELLAR HOOK-ASSOCIATED PROTEIN 1"/>
    <property type="match status" value="1"/>
</dbReference>
<dbReference type="InterPro" id="IPR001444">
    <property type="entry name" value="Flag_bb_rod_N"/>
</dbReference>
<gene>
    <name evidence="7 11" type="primary">flgK</name>
    <name evidence="11" type="ORF">JYA63_08030</name>
</gene>
<feature type="domain" description="Flagellar basal body rod protein N-terminal" evidence="8">
    <location>
        <begin position="8"/>
        <end position="37"/>
    </location>
</feature>